<evidence type="ECO:0000259" key="3">
    <source>
        <dbReference type="PROSITE" id="PS51186"/>
    </source>
</evidence>
<dbReference type="InterPro" id="IPR000182">
    <property type="entry name" value="GNAT_dom"/>
</dbReference>
<gene>
    <name evidence="4" type="ORF">ACFO8L_15905</name>
</gene>
<protein>
    <submittedName>
        <fullName evidence="4">GNAT family N-acetyltransferase</fullName>
        <ecNumber evidence="4">2.3.1.-</ecNumber>
    </submittedName>
</protein>
<dbReference type="RefSeq" id="WP_262840540.1">
    <property type="nucleotide sequence ID" value="NZ_JANZYP010000001.1"/>
</dbReference>
<dbReference type="Proteomes" id="UP001595891">
    <property type="component" value="Unassembled WGS sequence"/>
</dbReference>
<evidence type="ECO:0000256" key="1">
    <source>
        <dbReference type="ARBA" id="ARBA00022679"/>
    </source>
</evidence>
<proteinExistence type="predicted"/>
<name>A0ABV9EHH9_9ACTN</name>
<dbReference type="InterPro" id="IPR016181">
    <property type="entry name" value="Acyl_CoA_acyltransferase"/>
</dbReference>
<dbReference type="Pfam" id="PF00583">
    <property type="entry name" value="Acetyltransf_1"/>
    <property type="match status" value="1"/>
</dbReference>
<keyword evidence="1 4" id="KW-0808">Transferase</keyword>
<evidence type="ECO:0000256" key="2">
    <source>
        <dbReference type="ARBA" id="ARBA00023315"/>
    </source>
</evidence>
<dbReference type="PANTHER" id="PTHR43877">
    <property type="entry name" value="AMINOALKYLPHOSPHONATE N-ACETYLTRANSFERASE-RELATED-RELATED"/>
    <property type="match status" value="1"/>
</dbReference>
<dbReference type="InterPro" id="IPR050832">
    <property type="entry name" value="Bact_Acetyltransf"/>
</dbReference>
<reference evidence="5" key="1">
    <citation type="journal article" date="2019" name="Int. J. Syst. Evol. Microbiol.">
        <title>The Global Catalogue of Microorganisms (GCM) 10K type strain sequencing project: providing services to taxonomists for standard genome sequencing and annotation.</title>
        <authorList>
            <consortium name="The Broad Institute Genomics Platform"/>
            <consortium name="The Broad Institute Genome Sequencing Center for Infectious Disease"/>
            <person name="Wu L."/>
            <person name="Ma J."/>
        </authorList>
    </citation>
    <scope>NUCLEOTIDE SEQUENCE [LARGE SCALE GENOMIC DNA]</scope>
    <source>
        <strain evidence="5">CCUG 49560</strain>
    </source>
</reference>
<dbReference type="EC" id="2.3.1.-" evidence="4"/>
<dbReference type="SUPFAM" id="SSF55729">
    <property type="entry name" value="Acyl-CoA N-acyltransferases (Nat)"/>
    <property type="match status" value="2"/>
</dbReference>
<dbReference type="GO" id="GO:0016746">
    <property type="term" value="F:acyltransferase activity"/>
    <property type="evidence" value="ECO:0007669"/>
    <property type="project" value="UniProtKB-KW"/>
</dbReference>
<accession>A0ABV9EHH9</accession>
<dbReference type="CDD" id="cd04301">
    <property type="entry name" value="NAT_SF"/>
    <property type="match status" value="1"/>
</dbReference>
<comment type="caution">
    <text evidence="4">The sequence shown here is derived from an EMBL/GenBank/DDBJ whole genome shotgun (WGS) entry which is preliminary data.</text>
</comment>
<dbReference type="Gene3D" id="3.40.630.30">
    <property type="match status" value="1"/>
</dbReference>
<organism evidence="4 5">
    <name type="scientific">Sphaerisporangium corydalis</name>
    <dbReference type="NCBI Taxonomy" id="1441875"/>
    <lineage>
        <taxon>Bacteria</taxon>
        <taxon>Bacillati</taxon>
        <taxon>Actinomycetota</taxon>
        <taxon>Actinomycetes</taxon>
        <taxon>Streptosporangiales</taxon>
        <taxon>Streptosporangiaceae</taxon>
        <taxon>Sphaerisporangium</taxon>
    </lineage>
</organism>
<dbReference type="PROSITE" id="PS51186">
    <property type="entry name" value="GNAT"/>
    <property type="match status" value="1"/>
</dbReference>
<keyword evidence="2 4" id="KW-0012">Acyltransferase</keyword>
<evidence type="ECO:0000313" key="5">
    <source>
        <dbReference type="Proteomes" id="UP001595891"/>
    </source>
</evidence>
<evidence type="ECO:0000313" key="4">
    <source>
        <dbReference type="EMBL" id="MFC4587579.1"/>
    </source>
</evidence>
<feature type="domain" description="N-acetyltransferase" evidence="3">
    <location>
        <begin position="8"/>
        <end position="147"/>
    </location>
</feature>
<sequence>MAVSPEPFLPRHATPADLAAWCAVLSEGQAEASGGSPPAAALAERLLAEDGPPVPRWAARATAGGPVVGVAELRPRPHDPRTGFLRLFVAPPSRRQGVGAALRTRVAADARAAGMERLQGLAPAGGPGEPFALTWPGMRVLLRLERQEQRLDEEVLRRCRELAVCPDPGGYRPAHWVGPAPADGGPAADQHDTAVLPRHRRRGLARWIKAEQTLLLRERFPGVDTVTSTVNGSNLPMTTVNQAVGYRRVGERLLVEVPLTHLAADSPGGPATPGGP</sequence>
<dbReference type="EMBL" id="JBHSFN010000009">
    <property type="protein sequence ID" value="MFC4587579.1"/>
    <property type="molecule type" value="Genomic_DNA"/>
</dbReference>
<keyword evidence="5" id="KW-1185">Reference proteome</keyword>